<keyword evidence="4" id="KW-1003">Cell membrane</keyword>
<feature type="transmembrane region" description="Helical" evidence="9">
    <location>
        <begin position="183"/>
        <end position="204"/>
    </location>
</feature>
<evidence type="ECO:0000256" key="2">
    <source>
        <dbReference type="ARBA" id="ARBA00010072"/>
    </source>
</evidence>
<evidence type="ECO:0000313" key="11">
    <source>
        <dbReference type="EMBL" id="MBB2188916.1"/>
    </source>
</evidence>
<dbReference type="PROSITE" id="PS50928">
    <property type="entry name" value="ABC_TM1"/>
    <property type="match status" value="1"/>
</dbReference>
<evidence type="ECO:0000313" key="12">
    <source>
        <dbReference type="Proteomes" id="UP000555756"/>
    </source>
</evidence>
<keyword evidence="8 9" id="KW-0472">Membrane</keyword>
<dbReference type="Pfam" id="PF00528">
    <property type="entry name" value="BPD_transp_1"/>
    <property type="match status" value="1"/>
</dbReference>
<dbReference type="RefSeq" id="WP_183118110.1">
    <property type="nucleotide sequence ID" value="NZ_JABEQF010000002.1"/>
</dbReference>
<reference evidence="11 12" key="1">
    <citation type="submission" date="2020-04" db="EMBL/GenBank/DDBJ databases">
        <title>Description of novel Gluconacetobacter.</title>
        <authorList>
            <person name="Sombolestani A."/>
        </authorList>
    </citation>
    <scope>NUCLEOTIDE SEQUENCE [LARGE SCALE GENOMIC DNA]</scope>
    <source>
        <strain evidence="11 12">LMG 21311</strain>
    </source>
</reference>
<proteinExistence type="inferred from homology"/>
<dbReference type="InterPro" id="IPR014342">
    <property type="entry name" value="Ectoine_EhuC"/>
</dbReference>
<dbReference type="InterPro" id="IPR043429">
    <property type="entry name" value="ArtM/GltK/GlnP/TcyL/YhdX-like"/>
</dbReference>
<evidence type="ECO:0000259" key="10">
    <source>
        <dbReference type="PROSITE" id="PS50928"/>
    </source>
</evidence>
<dbReference type="CDD" id="cd06261">
    <property type="entry name" value="TM_PBP2"/>
    <property type="match status" value="1"/>
</dbReference>
<feature type="transmembrane region" description="Helical" evidence="9">
    <location>
        <begin position="51"/>
        <end position="72"/>
    </location>
</feature>
<keyword evidence="3 9" id="KW-0813">Transport</keyword>
<evidence type="ECO:0000256" key="4">
    <source>
        <dbReference type="ARBA" id="ARBA00022475"/>
    </source>
</evidence>
<gene>
    <name evidence="11" type="primary">ehuC</name>
    <name evidence="11" type="ORF">HLH34_02920</name>
</gene>
<evidence type="ECO:0000256" key="7">
    <source>
        <dbReference type="ARBA" id="ARBA00022989"/>
    </source>
</evidence>
<dbReference type="NCBIfam" id="TIGR03004">
    <property type="entry name" value="ectoine_ehuC"/>
    <property type="match status" value="1"/>
</dbReference>
<feature type="transmembrane region" description="Helical" evidence="9">
    <location>
        <begin position="20"/>
        <end position="39"/>
    </location>
</feature>
<sequence>MTATLIDLAVSMGRGLAITAWLTMGGCALALACAFLFGLGRVSERRAVRAISIGYIELFRGTSVFVQIFWLYYALPAFGILLSPMVSGIVALGLNVGAYGAEIVRSAVGAVGRDQAEASTALNLTRWQSLRYIILPQAVPRMIPVFGNNAVELLKATAIVSLISLSDITFQAQQFRIRTGQTIMPFIVTLLLYFMLYLLILHGVRRAERAYALPSGNRPS</sequence>
<evidence type="ECO:0000256" key="9">
    <source>
        <dbReference type="RuleBase" id="RU363032"/>
    </source>
</evidence>
<dbReference type="AlphaFoldDB" id="A0A7W4JQA3"/>
<dbReference type="GO" id="GO:0006865">
    <property type="term" value="P:amino acid transport"/>
    <property type="evidence" value="ECO:0007669"/>
    <property type="project" value="UniProtKB-KW"/>
</dbReference>
<comment type="caution">
    <text evidence="11">The sequence shown here is derived from an EMBL/GenBank/DDBJ whole genome shotgun (WGS) entry which is preliminary data.</text>
</comment>
<evidence type="ECO:0000256" key="1">
    <source>
        <dbReference type="ARBA" id="ARBA00004429"/>
    </source>
</evidence>
<evidence type="ECO:0000256" key="5">
    <source>
        <dbReference type="ARBA" id="ARBA00022692"/>
    </source>
</evidence>
<dbReference type="Proteomes" id="UP000555756">
    <property type="component" value="Unassembled WGS sequence"/>
</dbReference>
<protein>
    <submittedName>
        <fullName evidence="11">Ectoine/hydroxyectoine ABC transporter permease subunit EhuC</fullName>
    </submittedName>
</protein>
<keyword evidence="6" id="KW-0029">Amino-acid transport</keyword>
<dbReference type="PANTHER" id="PTHR30614">
    <property type="entry name" value="MEMBRANE COMPONENT OF AMINO ACID ABC TRANSPORTER"/>
    <property type="match status" value="1"/>
</dbReference>
<dbReference type="GO" id="GO:0022857">
    <property type="term" value="F:transmembrane transporter activity"/>
    <property type="evidence" value="ECO:0007669"/>
    <property type="project" value="InterPro"/>
</dbReference>
<dbReference type="InterPro" id="IPR035906">
    <property type="entry name" value="MetI-like_sf"/>
</dbReference>
<organism evidence="11 12">
    <name type="scientific">Gluconacetobacter azotocaptans</name>
    <dbReference type="NCBI Taxonomy" id="142834"/>
    <lineage>
        <taxon>Bacteria</taxon>
        <taxon>Pseudomonadati</taxon>
        <taxon>Pseudomonadota</taxon>
        <taxon>Alphaproteobacteria</taxon>
        <taxon>Acetobacterales</taxon>
        <taxon>Acetobacteraceae</taxon>
        <taxon>Gluconacetobacter</taxon>
    </lineage>
</organism>
<feature type="domain" description="ABC transmembrane type-1" evidence="10">
    <location>
        <begin position="16"/>
        <end position="200"/>
    </location>
</feature>
<dbReference type="GO" id="GO:0043190">
    <property type="term" value="C:ATP-binding cassette (ABC) transporter complex"/>
    <property type="evidence" value="ECO:0007669"/>
    <property type="project" value="InterPro"/>
</dbReference>
<name>A0A7W4JQA3_9PROT</name>
<evidence type="ECO:0000256" key="8">
    <source>
        <dbReference type="ARBA" id="ARBA00023136"/>
    </source>
</evidence>
<dbReference type="NCBIfam" id="TIGR01726">
    <property type="entry name" value="HEQRo_perm_3TM"/>
    <property type="match status" value="1"/>
</dbReference>
<comment type="similarity">
    <text evidence="2">Belongs to the binding-protein-dependent transport system permease family. HisMQ subfamily.</text>
</comment>
<keyword evidence="12" id="KW-1185">Reference proteome</keyword>
<evidence type="ECO:0000256" key="6">
    <source>
        <dbReference type="ARBA" id="ARBA00022970"/>
    </source>
</evidence>
<keyword evidence="7 9" id="KW-1133">Transmembrane helix</keyword>
<dbReference type="InterPro" id="IPR000515">
    <property type="entry name" value="MetI-like"/>
</dbReference>
<dbReference type="Gene3D" id="1.10.3720.10">
    <property type="entry name" value="MetI-like"/>
    <property type="match status" value="1"/>
</dbReference>
<keyword evidence="5 9" id="KW-0812">Transmembrane</keyword>
<accession>A0A7W4JQA3</accession>
<evidence type="ECO:0000256" key="3">
    <source>
        <dbReference type="ARBA" id="ARBA00022448"/>
    </source>
</evidence>
<comment type="subcellular location">
    <subcellularLocation>
        <location evidence="1">Cell inner membrane</location>
        <topology evidence="1">Multi-pass membrane protein</topology>
    </subcellularLocation>
    <subcellularLocation>
        <location evidence="9">Cell membrane</location>
        <topology evidence="9">Multi-pass membrane protein</topology>
    </subcellularLocation>
</comment>
<dbReference type="EMBL" id="JABEQF010000002">
    <property type="protein sequence ID" value="MBB2188916.1"/>
    <property type="molecule type" value="Genomic_DNA"/>
</dbReference>
<dbReference type="SUPFAM" id="SSF161098">
    <property type="entry name" value="MetI-like"/>
    <property type="match status" value="1"/>
</dbReference>
<dbReference type="InterPro" id="IPR010065">
    <property type="entry name" value="AA_ABC_transptr_permease_3TM"/>
</dbReference>
<dbReference type="PANTHER" id="PTHR30614:SF0">
    <property type="entry name" value="L-CYSTINE TRANSPORT SYSTEM PERMEASE PROTEIN TCYL"/>
    <property type="match status" value="1"/>
</dbReference>
<feature type="transmembrane region" description="Helical" evidence="9">
    <location>
        <begin position="78"/>
        <end position="98"/>
    </location>
</feature>